<evidence type="ECO:0000313" key="3">
    <source>
        <dbReference type="Proteomes" id="UP000676996"/>
    </source>
</evidence>
<evidence type="ECO:0000256" key="1">
    <source>
        <dbReference type="SAM" id="MobiDB-lite"/>
    </source>
</evidence>
<feature type="region of interest" description="Disordered" evidence="1">
    <location>
        <begin position="17"/>
        <end position="59"/>
    </location>
</feature>
<accession>A0A8T4IH84</accession>
<reference evidence="2" key="1">
    <citation type="submission" date="2021-04" db="EMBL/GenBank/DDBJ databases">
        <title>Ouciella asimina sp. nov., isolated from the surface seawater in the hydrothermal field of Okinawa Trough.</title>
        <authorList>
            <person name="Shuang W."/>
        </authorList>
    </citation>
    <scope>NUCLEOTIDE SEQUENCE</scope>
    <source>
        <strain evidence="2">LXI357</strain>
    </source>
</reference>
<keyword evidence="3" id="KW-1185">Reference proteome</keyword>
<organism evidence="2 3">
    <name type="scientific">Stakelama marina</name>
    <dbReference type="NCBI Taxonomy" id="2826939"/>
    <lineage>
        <taxon>Bacteria</taxon>
        <taxon>Pseudomonadati</taxon>
        <taxon>Pseudomonadota</taxon>
        <taxon>Alphaproteobacteria</taxon>
        <taxon>Sphingomonadales</taxon>
        <taxon>Sphingomonadaceae</taxon>
        <taxon>Stakelama</taxon>
    </lineage>
</organism>
<name>A0A8T4IH84_9SPHN</name>
<comment type="caution">
    <text evidence="2">The sequence shown here is derived from an EMBL/GenBank/DDBJ whole genome shotgun (WGS) entry which is preliminary data.</text>
</comment>
<dbReference type="AlphaFoldDB" id="A0A8T4IH84"/>
<dbReference type="Proteomes" id="UP000676996">
    <property type="component" value="Unassembled WGS sequence"/>
</dbReference>
<dbReference type="PROSITE" id="PS51257">
    <property type="entry name" value="PROKAR_LIPOPROTEIN"/>
    <property type="match status" value="1"/>
</dbReference>
<protein>
    <submittedName>
        <fullName evidence="2">Uncharacterized protein</fullName>
    </submittedName>
</protein>
<proteinExistence type="predicted"/>
<sequence>MRYLFPTAALVALAACSQGSDQPAPQRSPDRAPAGNTPTANLDKPRAAPAPTPTPTGEWARYTNRRFDYAIATPPGFTAEAAPQNNDGRVFRSGTASLRIFGTHNALGQSFASQIAQASKGLSDVSVVNRTATTWRATARDGVGNRVALRLARPDAMRLVTAHFSYPPANDMAQVAEKTLDSLMLLGSTGPLTYRYRPDRLRAVQTTVSLPPDHKTELAATKLLPVARAAKLGHDGCRYGLSGKASTCTAEKEAGLAFALAEQPIDTLRDSFGPKRAKDATLADRTGFRIREGAEGQGADYIFLPAGGRTVIVVRSWRDEKPQTGYQGVLHDLSFATNQGA</sequence>
<dbReference type="EMBL" id="JAGRQC010000005">
    <property type="protein sequence ID" value="MBR0553861.1"/>
    <property type="molecule type" value="Genomic_DNA"/>
</dbReference>
<evidence type="ECO:0000313" key="2">
    <source>
        <dbReference type="EMBL" id="MBR0553861.1"/>
    </source>
</evidence>
<gene>
    <name evidence="2" type="ORF">J7S20_15240</name>
</gene>
<dbReference type="RefSeq" id="WP_284055119.1">
    <property type="nucleotide sequence ID" value="NZ_JAGRQC010000005.1"/>
</dbReference>